<dbReference type="Proteomes" id="UP000294513">
    <property type="component" value="Unassembled WGS sequence"/>
</dbReference>
<protein>
    <submittedName>
        <fullName evidence="1">Uncharacterized protein</fullName>
    </submittedName>
</protein>
<keyword evidence="2" id="KW-1185">Reference proteome</keyword>
<evidence type="ECO:0000313" key="2">
    <source>
        <dbReference type="Proteomes" id="UP000294513"/>
    </source>
</evidence>
<dbReference type="RefSeq" id="WP_131902818.1">
    <property type="nucleotide sequence ID" value="NZ_SMKU01000407.1"/>
</dbReference>
<accession>A0A4R5A1I4</accession>
<dbReference type="AlphaFoldDB" id="A0A4R5A1I4"/>
<gene>
    <name evidence="1" type="ORF">E1298_41215</name>
</gene>
<name>A0A4R5A1I4_9ACTN</name>
<organism evidence="1 2">
    <name type="scientific">Actinomadura rubrisoli</name>
    <dbReference type="NCBI Taxonomy" id="2530368"/>
    <lineage>
        <taxon>Bacteria</taxon>
        <taxon>Bacillati</taxon>
        <taxon>Actinomycetota</taxon>
        <taxon>Actinomycetes</taxon>
        <taxon>Streptosporangiales</taxon>
        <taxon>Thermomonosporaceae</taxon>
        <taxon>Actinomadura</taxon>
    </lineage>
</organism>
<evidence type="ECO:0000313" key="1">
    <source>
        <dbReference type="EMBL" id="TDD65601.1"/>
    </source>
</evidence>
<dbReference type="EMBL" id="SMKU01000407">
    <property type="protein sequence ID" value="TDD65601.1"/>
    <property type="molecule type" value="Genomic_DNA"/>
</dbReference>
<proteinExistence type="predicted"/>
<dbReference type="OrthoDB" id="3478933at2"/>
<reference evidence="1 2" key="1">
    <citation type="submission" date="2019-03" db="EMBL/GenBank/DDBJ databases">
        <title>Draft genome sequences of novel Actinobacteria.</title>
        <authorList>
            <person name="Sahin N."/>
            <person name="Ay H."/>
            <person name="Saygin H."/>
        </authorList>
    </citation>
    <scope>NUCLEOTIDE SEQUENCE [LARGE SCALE GENOMIC DNA]</scope>
    <source>
        <strain evidence="1 2">H3C3</strain>
    </source>
</reference>
<comment type="caution">
    <text evidence="1">The sequence shown here is derived from an EMBL/GenBank/DDBJ whole genome shotgun (WGS) entry which is preliminary data.</text>
</comment>
<sequence length="194" mass="22398">MVDITLLDYELYILYTMRDAPLEHVDDALRRAGVDSARLAHSYCLVDQENFAVRPTAFEEKTRILGPPVAEGVREIHGRTCPVRSFRLPLWQEFLLDIYGNPDGRVWDERFSRAPEHTAPDVSEPADLRPWSVIKEEVEARFGRLEEEELWPPYESSTLRHVNPEGDTDEYDVVFSWRLLQSIQLATKSNGGRV</sequence>